<protein>
    <recommendedName>
        <fullName evidence="5">Extracellular membrane protein CFEM domain-containing protein</fullName>
    </recommendedName>
</protein>
<reference evidence="3" key="1">
    <citation type="journal article" date="2020" name="Stud. Mycol.">
        <title>101 Dothideomycetes genomes: a test case for predicting lifestyles and emergence of pathogens.</title>
        <authorList>
            <person name="Haridas S."/>
            <person name="Albert R."/>
            <person name="Binder M."/>
            <person name="Bloem J."/>
            <person name="Labutti K."/>
            <person name="Salamov A."/>
            <person name="Andreopoulos B."/>
            <person name="Baker S."/>
            <person name="Barry K."/>
            <person name="Bills G."/>
            <person name="Bluhm B."/>
            <person name="Cannon C."/>
            <person name="Castanera R."/>
            <person name="Culley D."/>
            <person name="Daum C."/>
            <person name="Ezra D."/>
            <person name="Gonzalez J."/>
            <person name="Henrissat B."/>
            <person name="Kuo A."/>
            <person name="Liang C."/>
            <person name="Lipzen A."/>
            <person name="Lutzoni F."/>
            <person name="Magnuson J."/>
            <person name="Mondo S."/>
            <person name="Nolan M."/>
            <person name="Ohm R."/>
            <person name="Pangilinan J."/>
            <person name="Park H.-J."/>
            <person name="Ramirez L."/>
            <person name="Alfaro M."/>
            <person name="Sun H."/>
            <person name="Tritt A."/>
            <person name="Yoshinaga Y."/>
            <person name="Zwiers L.-H."/>
            <person name="Turgeon B."/>
            <person name="Goodwin S."/>
            <person name="Spatafora J."/>
            <person name="Crous P."/>
            <person name="Grigoriev I."/>
        </authorList>
    </citation>
    <scope>NUCLEOTIDE SEQUENCE</scope>
    <source>
        <strain evidence="3">CBS 122368</strain>
    </source>
</reference>
<evidence type="ECO:0000313" key="3">
    <source>
        <dbReference type="EMBL" id="KAF2240898.1"/>
    </source>
</evidence>
<dbReference type="RefSeq" id="XP_033675902.1">
    <property type="nucleotide sequence ID" value="XM_033827346.1"/>
</dbReference>
<evidence type="ECO:0000256" key="1">
    <source>
        <dbReference type="SAM" id="MobiDB-lite"/>
    </source>
</evidence>
<evidence type="ECO:0000256" key="2">
    <source>
        <dbReference type="SAM" id="SignalP"/>
    </source>
</evidence>
<feature type="compositionally biased region" description="Low complexity" evidence="1">
    <location>
        <begin position="190"/>
        <end position="199"/>
    </location>
</feature>
<proteinExistence type="predicted"/>
<feature type="region of interest" description="Disordered" evidence="1">
    <location>
        <begin position="190"/>
        <end position="255"/>
    </location>
</feature>
<dbReference type="OrthoDB" id="5347452at2759"/>
<feature type="compositionally biased region" description="Polar residues" evidence="1">
    <location>
        <begin position="231"/>
        <end position="255"/>
    </location>
</feature>
<evidence type="ECO:0008006" key="5">
    <source>
        <dbReference type="Google" id="ProtNLM"/>
    </source>
</evidence>
<accession>A0A6A6HSZ8</accession>
<feature type="compositionally biased region" description="Acidic residues" evidence="1">
    <location>
        <begin position="200"/>
        <end position="214"/>
    </location>
</feature>
<evidence type="ECO:0000313" key="4">
    <source>
        <dbReference type="Proteomes" id="UP000800094"/>
    </source>
</evidence>
<sequence>MFSKQFGALLLAFGGVVGAIQFNGPAPTPINKRWDANGWTPIPTSKPKPILELFRRQSDPAFCGYLEGDPEEPVSCDLGYSCMYDDVYSWFGCCTGSYITDCDVYTACVEYRSIDDCMESSECWDDPLATACPDPERPYCATLYTLVSGEPYGHFACAATDTAVEVVSTTVDGDSSFLFPTETEDFFTVSPTFTFSPEETSTEDETSTEEETSTEAESSTRRGSTRTPLTDDSTQAPSSTAPAETGQNAPSSVSTGAAMRTAEAVFGAAGGLVGILALVL</sequence>
<gene>
    <name evidence="3" type="ORF">BU26DRAFT_512028</name>
</gene>
<dbReference type="Proteomes" id="UP000800094">
    <property type="component" value="Unassembled WGS sequence"/>
</dbReference>
<dbReference type="AlphaFoldDB" id="A0A6A6HSZ8"/>
<feature type="signal peptide" evidence="2">
    <location>
        <begin position="1"/>
        <end position="19"/>
    </location>
</feature>
<keyword evidence="4" id="KW-1185">Reference proteome</keyword>
<keyword evidence="2" id="KW-0732">Signal</keyword>
<feature type="compositionally biased region" description="Low complexity" evidence="1">
    <location>
        <begin position="215"/>
        <end position="230"/>
    </location>
</feature>
<dbReference type="EMBL" id="ML987215">
    <property type="protein sequence ID" value="KAF2240898.1"/>
    <property type="molecule type" value="Genomic_DNA"/>
</dbReference>
<feature type="chain" id="PRO_5025620548" description="Extracellular membrane protein CFEM domain-containing protein" evidence="2">
    <location>
        <begin position="20"/>
        <end position="280"/>
    </location>
</feature>
<dbReference type="GeneID" id="54580676"/>
<organism evidence="3 4">
    <name type="scientific">Trematosphaeria pertusa</name>
    <dbReference type="NCBI Taxonomy" id="390896"/>
    <lineage>
        <taxon>Eukaryota</taxon>
        <taxon>Fungi</taxon>
        <taxon>Dikarya</taxon>
        <taxon>Ascomycota</taxon>
        <taxon>Pezizomycotina</taxon>
        <taxon>Dothideomycetes</taxon>
        <taxon>Pleosporomycetidae</taxon>
        <taxon>Pleosporales</taxon>
        <taxon>Massarineae</taxon>
        <taxon>Trematosphaeriaceae</taxon>
        <taxon>Trematosphaeria</taxon>
    </lineage>
</organism>
<name>A0A6A6HSZ8_9PLEO</name>